<feature type="region of interest" description="Disordered" evidence="1">
    <location>
        <begin position="156"/>
        <end position="197"/>
    </location>
</feature>
<protein>
    <recommendedName>
        <fullName evidence="3">Apple domain-containing protein</fullName>
    </recommendedName>
</protein>
<accession>A0AAD9IVW6</accession>
<evidence type="ECO:0000313" key="5">
    <source>
        <dbReference type="Proteomes" id="UP001208570"/>
    </source>
</evidence>
<feature type="chain" id="PRO_5041974226" description="Apple domain-containing protein" evidence="2">
    <location>
        <begin position="22"/>
        <end position="332"/>
    </location>
</feature>
<keyword evidence="5" id="KW-1185">Reference proteome</keyword>
<reference evidence="4" key="1">
    <citation type="journal article" date="2023" name="Mol. Biol. Evol.">
        <title>Third-Generation Sequencing Reveals the Adaptive Role of the Epigenome in Three Deep-Sea Polychaetes.</title>
        <authorList>
            <person name="Perez M."/>
            <person name="Aroh O."/>
            <person name="Sun Y."/>
            <person name="Lan Y."/>
            <person name="Juniper S.K."/>
            <person name="Young C.R."/>
            <person name="Angers B."/>
            <person name="Qian P.Y."/>
        </authorList>
    </citation>
    <scope>NUCLEOTIDE SEQUENCE</scope>
    <source>
        <strain evidence="4">P08H-3</strain>
    </source>
</reference>
<feature type="signal peptide" evidence="2">
    <location>
        <begin position="1"/>
        <end position="21"/>
    </location>
</feature>
<comment type="caution">
    <text evidence="4">The sequence shown here is derived from an EMBL/GenBank/DDBJ whole genome shotgun (WGS) entry which is preliminary data.</text>
</comment>
<dbReference type="InterPro" id="IPR003609">
    <property type="entry name" value="Pan_app"/>
</dbReference>
<feature type="domain" description="Apple" evidence="3">
    <location>
        <begin position="110"/>
        <end position="184"/>
    </location>
</feature>
<feature type="compositionally biased region" description="Low complexity" evidence="1">
    <location>
        <begin position="186"/>
        <end position="197"/>
    </location>
</feature>
<dbReference type="Proteomes" id="UP001208570">
    <property type="component" value="Unassembled WGS sequence"/>
</dbReference>
<name>A0AAD9IVW6_9ANNE</name>
<sequence>MKILDIAVILIVVMTIRNVEGHCTNRTWMNLVGKGFALNVPTVDHDNVNVENFCKPKCTAESNCVTFDEVDMGEYTTCRFSNQYGPLDDMVGGDHWERRRWCTSLTGKNCSFLYIGEYRMPESASFTPVSAGYGNECLEKCADSNTCKLASYMGSKCQHSPTEKSAIGGRTKDPSWSQYKKVNCGPETNPKTEPTKTLSNELAKTPTNTILPTSYPPINTPTQVNFLTLTSRDLQPSSRACSFLYIGEFAMTVANTFTTVKATNGEDCLKKCIESKSCKVVAYLNNNCQHSPDEGKALSGRTKQFGWCQYKRDKCTAQNSVVAELESKIVLA</sequence>
<keyword evidence="2" id="KW-0732">Signal</keyword>
<dbReference type="Pfam" id="PF00024">
    <property type="entry name" value="PAN_1"/>
    <property type="match status" value="1"/>
</dbReference>
<organism evidence="4 5">
    <name type="scientific">Paralvinella palmiformis</name>
    <dbReference type="NCBI Taxonomy" id="53620"/>
    <lineage>
        <taxon>Eukaryota</taxon>
        <taxon>Metazoa</taxon>
        <taxon>Spiralia</taxon>
        <taxon>Lophotrochozoa</taxon>
        <taxon>Annelida</taxon>
        <taxon>Polychaeta</taxon>
        <taxon>Sedentaria</taxon>
        <taxon>Canalipalpata</taxon>
        <taxon>Terebellida</taxon>
        <taxon>Terebelliformia</taxon>
        <taxon>Alvinellidae</taxon>
        <taxon>Paralvinella</taxon>
    </lineage>
</organism>
<gene>
    <name evidence="4" type="ORF">LSH36_1085g00019</name>
</gene>
<feature type="domain" description="Apple" evidence="3">
    <location>
        <begin position="241"/>
        <end position="315"/>
    </location>
</feature>
<evidence type="ECO:0000256" key="2">
    <source>
        <dbReference type="SAM" id="SignalP"/>
    </source>
</evidence>
<evidence type="ECO:0000259" key="3">
    <source>
        <dbReference type="PROSITE" id="PS50948"/>
    </source>
</evidence>
<evidence type="ECO:0000256" key="1">
    <source>
        <dbReference type="SAM" id="MobiDB-lite"/>
    </source>
</evidence>
<evidence type="ECO:0000313" key="4">
    <source>
        <dbReference type="EMBL" id="KAK2141542.1"/>
    </source>
</evidence>
<dbReference type="PROSITE" id="PS50948">
    <property type="entry name" value="PAN"/>
    <property type="match status" value="2"/>
</dbReference>
<proteinExistence type="predicted"/>
<dbReference type="AlphaFoldDB" id="A0AAD9IVW6"/>
<dbReference type="EMBL" id="JAODUP010001085">
    <property type="protein sequence ID" value="KAK2141542.1"/>
    <property type="molecule type" value="Genomic_DNA"/>
</dbReference>